<accession>A0AAD1RTK9</accession>
<dbReference type="EMBL" id="OW240914">
    <property type="protein sequence ID" value="CAH2276883.1"/>
    <property type="molecule type" value="Genomic_DNA"/>
</dbReference>
<dbReference type="Proteomes" id="UP001295444">
    <property type="component" value="Chromosome 03"/>
</dbReference>
<feature type="region of interest" description="Disordered" evidence="1">
    <location>
        <begin position="38"/>
        <end position="81"/>
    </location>
</feature>
<feature type="compositionally biased region" description="Basic residues" evidence="1">
    <location>
        <begin position="148"/>
        <end position="160"/>
    </location>
</feature>
<feature type="compositionally biased region" description="Basic and acidic residues" evidence="1">
    <location>
        <begin position="38"/>
        <end position="69"/>
    </location>
</feature>
<feature type="region of interest" description="Disordered" evidence="1">
    <location>
        <begin position="124"/>
        <end position="176"/>
    </location>
</feature>
<protein>
    <submittedName>
        <fullName evidence="2">Uncharacterized protein</fullName>
    </submittedName>
</protein>
<dbReference type="AlphaFoldDB" id="A0AAD1RTK9"/>
<evidence type="ECO:0000313" key="2">
    <source>
        <dbReference type="EMBL" id="CAH2276883.1"/>
    </source>
</evidence>
<keyword evidence="3" id="KW-1185">Reference proteome</keyword>
<proteinExistence type="predicted"/>
<feature type="compositionally biased region" description="Low complexity" evidence="1">
    <location>
        <begin position="133"/>
        <end position="147"/>
    </location>
</feature>
<evidence type="ECO:0000256" key="1">
    <source>
        <dbReference type="SAM" id="MobiDB-lite"/>
    </source>
</evidence>
<name>A0AAD1RTK9_PELCU</name>
<sequence>MGSTSYNITTTYAKNNPANKLQTPLNCTTHVEDAKEIATKPDKGECEAADHPARNSLETDPKAAEEHPRASLSPPPLPVRDIPAPTAYRLFAPKTVRPKDHRLQYGGCHIAERKLHTASTILTTPASIPPETSSPTSGRRTVTTGGSTKRRRRRNRRNKLQQRASSQPHIHLRFKRPRLRTGAEATPPICKPLSPNAGCMASTCTYVLDTTGDGDSQGLQCEPRGDRMKVTVTIVRHIAGLPRICLLTHKLLSDC</sequence>
<evidence type="ECO:0000313" key="3">
    <source>
        <dbReference type="Proteomes" id="UP001295444"/>
    </source>
</evidence>
<organism evidence="2 3">
    <name type="scientific">Pelobates cultripes</name>
    <name type="common">Western spadefoot toad</name>
    <dbReference type="NCBI Taxonomy" id="61616"/>
    <lineage>
        <taxon>Eukaryota</taxon>
        <taxon>Metazoa</taxon>
        <taxon>Chordata</taxon>
        <taxon>Craniata</taxon>
        <taxon>Vertebrata</taxon>
        <taxon>Euteleostomi</taxon>
        <taxon>Amphibia</taxon>
        <taxon>Batrachia</taxon>
        <taxon>Anura</taxon>
        <taxon>Pelobatoidea</taxon>
        <taxon>Pelobatidae</taxon>
        <taxon>Pelobates</taxon>
    </lineage>
</organism>
<reference evidence="2" key="1">
    <citation type="submission" date="2022-03" db="EMBL/GenBank/DDBJ databases">
        <authorList>
            <person name="Alioto T."/>
            <person name="Alioto T."/>
            <person name="Gomez Garrido J."/>
        </authorList>
    </citation>
    <scope>NUCLEOTIDE SEQUENCE</scope>
</reference>
<gene>
    <name evidence="2" type="ORF">PECUL_23A056943</name>
</gene>